<organism evidence="10 11">
    <name type="scientific">Acinetobacter suaedae</name>
    <dbReference type="NCBI Taxonomy" id="2609668"/>
    <lineage>
        <taxon>Bacteria</taxon>
        <taxon>Pseudomonadati</taxon>
        <taxon>Pseudomonadota</taxon>
        <taxon>Gammaproteobacteria</taxon>
        <taxon>Moraxellales</taxon>
        <taxon>Moraxellaceae</taxon>
        <taxon>Acinetobacter</taxon>
    </lineage>
</organism>
<accession>A0A5P1UWL5</accession>
<feature type="transmembrane region" description="Helical" evidence="9">
    <location>
        <begin position="5"/>
        <end position="24"/>
    </location>
</feature>
<comment type="similarity">
    <text evidence="8">Belongs to the TsuA/YedE (TC 9.B.102) family.</text>
</comment>
<dbReference type="PANTHER" id="PTHR30574">
    <property type="entry name" value="INNER MEMBRANE PROTEIN YEDE"/>
    <property type="match status" value="1"/>
</dbReference>
<evidence type="ECO:0000256" key="6">
    <source>
        <dbReference type="ARBA" id="ARBA00022989"/>
    </source>
</evidence>
<dbReference type="InterPro" id="IPR007272">
    <property type="entry name" value="Sulf_transp_TsuA/YedE"/>
</dbReference>
<name>A0A5P1UWL5_9GAMM</name>
<keyword evidence="7 9" id="KW-0472">Membrane</keyword>
<feature type="transmembrane region" description="Helical" evidence="9">
    <location>
        <begin position="44"/>
        <end position="66"/>
    </location>
</feature>
<evidence type="ECO:0000256" key="9">
    <source>
        <dbReference type="SAM" id="Phobius"/>
    </source>
</evidence>
<dbReference type="PANTHER" id="PTHR30574:SF1">
    <property type="entry name" value="SULPHUR TRANSPORT DOMAIN-CONTAINING PROTEIN"/>
    <property type="match status" value="1"/>
</dbReference>
<evidence type="ECO:0000256" key="1">
    <source>
        <dbReference type="ARBA" id="ARBA00004429"/>
    </source>
</evidence>
<evidence type="ECO:0000313" key="10">
    <source>
        <dbReference type="EMBL" id="QER39576.1"/>
    </source>
</evidence>
<proteinExistence type="inferred from homology"/>
<evidence type="ECO:0000256" key="7">
    <source>
        <dbReference type="ARBA" id="ARBA00023136"/>
    </source>
</evidence>
<keyword evidence="3" id="KW-1003">Cell membrane</keyword>
<protein>
    <submittedName>
        <fullName evidence="10">YeeE/YedE family protein</fullName>
    </submittedName>
</protein>
<evidence type="ECO:0000256" key="3">
    <source>
        <dbReference type="ARBA" id="ARBA00022475"/>
    </source>
</evidence>
<gene>
    <name evidence="10" type="ORF">F2A31_07560</name>
</gene>
<evidence type="ECO:0000256" key="8">
    <source>
        <dbReference type="ARBA" id="ARBA00035655"/>
    </source>
</evidence>
<dbReference type="Pfam" id="PF04143">
    <property type="entry name" value="Sulf_transp"/>
    <property type="match status" value="1"/>
</dbReference>
<dbReference type="GO" id="GO:0005886">
    <property type="term" value="C:plasma membrane"/>
    <property type="evidence" value="ECO:0007669"/>
    <property type="project" value="UniProtKB-SubCell"/>
</dbReference>
<evidence type="ECO:0000256" key="5">
    <source>
        <dbReference type="ARBA" id="ARBA00022692"/>
    </source>
</evidence>
<dbReference type="Proteomes" id="UP000325177">
    <property type="component" value="Chromosome"/>
</dbReference>
<reference evidence="10 11" key="1">
    <citation type="submission" date="2019-09" db="EMBL/GenBank/DDBJ databases">
        <title>Acinetobacter sp. C16S1 isolated from saline soil.</title>
        <authorList>
            <person name="Xu L."/>
            <person name="Sun J.-Q."/>
        </authorList>
    </citation>
    <scope>NUCLEOTIDE SEQUENCE [LARGE SCALE GENOMIC DNA]</scope>
    <source>
        <strain evidence="10 11">C16S1</strain>
    </source>
</reference>
<feature type="transmembrane region" description="Helical" evidence="9">
    <location>
        <begin position="78"/>
        <end position="103"/>
    </location>
</feature>
<keyword evidence="2" id="KW-0813">Transport</keyword>
<dbReference type="KEGG" id="asue:F2A31_07560"/>
<dbReference type="RefSeq" id="WP_150025868.1">
    <property type="nucleotide sequence ID" value="NZ_CP043909.1"/>
</dbReference>
<sequence>MHSIWMALIGGVILGIAVVGYLYVNGRIAGVSGLLAQLLQPKTFLHSPALWFLLGLFVTPFIYQLFIEPEIIIKSSPLGLIVAGLLVGFGTRLGSGCTSGHGICGISRLSIRSIVATVTFMSAGIATVYIIRHLIR</sequence>
<keyword evidence="6 9" id="KW-1133">Transmembrane helix</keyword>
<keyword evidence="11" id="KW-1185">Reference proteome</keyword>
<keyword evidence="4" id="KW-0997">Cell inner membrane</keyword>
<evidence type="ECO:0000256" key="2">
    <source>
        <dbReference type="ARBA" id="ARBA00022448"/>
    </source>
</evidence>
<feature type="transmembrane region" description="Helical" evidence="9">
    <location>
        <begin position="109"/>
        <end position="131"/>
    </location>
</feature>
<evidence type="ECO:0000256" key="4">
    <source>
        <dbReference type="ARBA" id="ARBA00022519"/>
    </source>
</evidence>
<dbReference type="EMBL" id="CP043909">
    <property type="protein sequence ID" value="QER39576.1"/>
    <property type="molecule type" value="Genomic_DNA"/>
</dbReference>
<evidence type="ECO:0000313" key="11">
    <source>
        <dbReference type="Proteomes" id="UP000325177"/>
    </source>
</evidence>
<dbReference type="AlphaFoldDB" id="A0A5P1UWL5"/>
<keyword evidence="5 9" id="KW-0812">Transmembrane</keyword>
<comment type="subcellular location">
    <subcellularLocation>
        <location evidence="1">Cell inner membrane</location>
        <topology evidence="1">Multi-pass membrane protein</topology>
    </subcellularLocation>
</comment>